<dbReference type="PANTHER" id="PTHR36566">
    <property type="entry name" value="NICKEL INSERTION PROTEIN-RELATED"/>
    <property type="match status" value="1"/>
</dbReference>
<dbReference type="NCBIfam" id="TIGR00299">
    <property type="entry name" value="nickel pincer cofactor biosynthesis protein LarC"/>
    <property type="match status" value="1"/>
</dbReference>
<evidence type="ECO:0000313" key="3">
    <source>
        <dbReference type="EMBL" id="MEA5582864.1"/>
    </source>
</evidence>
<accession>A0ABU5UI12</accession>
<sequence>MIKVAYLQCPTGISGDMCLGALVSLGVPIKYLSETLNKLGIAPEYKLRAELVQRHGQEATKVHVDLLHHHHHHEHSHHHGRHLPEIENMILKANLPSRAEAWSLAVFRQLAVAEGAVHGIAPEKVHFHEVGAVDAIVDIVGTCLGLDWLGIDSNDQGLPWLYCSALPTGGGTVRAAHGEMAVPVPAVLKLWEMRGCPVFSNGIDKELVTPTGAAIATTLATEFGSPPSMSIKQVGLGSGTINLPIPNILRLWLGDRTHNSPDPNLNLETITVLETQIDDLNPQALGYVFEALFAVGAVDVFTQPIGMKKSRPGILLTVICHPENLLACETVLFRETTTLGIRRSTQQRAILQREIQSVEIEYGTVRVKVAWNGQKQDKSITNVQPEYEDCAELARRHNIPWREVQRLALQTWYLQNQS</sequence>
<name>A0ABU5UI12_9CYAN</name>
<dbReference type="Gene3D" id="3.10.20.300">
    <property type="entry name" value="mk0293 like domain"/>
    <property type="match status" value="1"/>
</dbReference>
<evidence type="ECO:0000256" key="2">
    <source>
        <dbReference type="HAMAP-Rule" id="MF_01074"/>
    </source>
</evidence>
<evidence type="ECO:0000256" key="1">
    <source>
        <dbReference type="ARBA" id="ARBA00022596"/>
    </source>
</evidence>
<dbReference type="PANTHER" id="PTHR36566:SF1">
    <property type="entry name" value="PYRIDINIUM-3,5-BISTHIOCARBOXYLIC ACID MONONUCLEOTIDE NICKEL INSERTION PROTEIN"/>
    <property type="match status" value="1"/>
</dbReference>
<reference evidence="3 4" key="1">
    <citation type="submission" date="2023-12" db="EMBL/GenBank/DDBJ databases">
        <title>Baltic Sea Cyanobacteria.</title>
        <authorList>
            <person name="Delbaje E."/>
            <person name="Fewer D.P."/>
            <person name="Shishido T.K."/>
        </authorList>
    </citation>
    <scope>NUCLEOTIDE SEQUENCE [LARGE SCALE GENOMIC DNA]</scope>
    <source>
        <strain evidence="3 4">UHCC-0300</strain>
    </source>
</reference>
<keyword evidence="2 3" id="KW-0456">Lyase</keyword>
<evidence type="ECO:0000313" key="4">
    <source>
        <dbReference type="Proteomes" id="UP001302120"/>
    </source>
</evidence>
<protein>
    <recommendedName>
        <fullName evidence="2">Putative nickel insertion protein</fullName>
    </recommendedName>
</protein>
<dbReference type="Gene3D" id="3.30.70.1380">
    <property type="entry name" value="Transcriptional regulatory protein pf0864 domain like"/>
    <property type="match status" value="1"/>
</dbReference>
<organism evidence="3 4">
    <name type="scientific">Nodularia harveyana UHCC-0300</name>
    <dbReference type="NCBI Taxonomy" id="2974287"/>
    <lineage>
        <taxon>Bacteria</taxon>
        <taxon>Bacillati</taxon>
        <taxon>Cyanobacteriota</taxon>
        <taxon>Cyanophyceae</taxon>
        <taxon>Nostocales</taxon>
        <taxon>Nodulariaceae</taxon>
        <taxon>Nodularia</taxon>
    </lineage>
</organism>
<dbReference type="EMBL" id="JAYGHG010000030">
    <property type="protein sequence ID" value="MEA5582864.1"/>
    <property type="molecule type" value="Genomic_DNA"/>
</dbReference>
<dbReference type="InterPro" id="IPR002822">
    <property type="entry name" value="Ni_insertion"/>
</dbReference>
<gene>
    <name evidence="3" type="primary">larC</name>
    <name evidence="3" type="ORF">VB620_16130</name>
</gene>
<dbReference type="RefSeq" id="WP_323197177.1">
    <property type="nucleotide sequence ID" value="NZ_JAYGHG010000030.1"/>
</dbReference>
<dbReference type="Proteomes" id="UP001302120">
    <property type="component" value="Unassembled WGS sequence"/>
</dbReference>
<dbReference type="HAMAP" id="MF_01074">
    <property type="entry name" value="LarC"/>
    <property type="match status" value="1"/>
</dbReference>
<keyword evidence="4" id="KW-1185">Reference proteome</keyword>
<keyword evidence="1 2" id="KW-0533">Nickel</keyword>
<comment type="caution">
    <text evidence="3">The sequence shown here is derived from an EMBL/GenBank/DDBJ whole genome shotgun (WGS) entry which is preliminary data.</text>
</comment>
<dbReference type="Pfam" id="PF01969">
    <property type="entry name" value="Ni_insertion"/>
    <property type="match status" value="1"/>
</dbReference>
<dbReference type="GO" id="GO:0016829">
    <property type="term" value="F:lyase activity"/>
    <property type="evidence" value="ECO:0007669"/>
    <property type="project" value="UniProtKB-KW"/>
</dbReference>
<proteinExistence type="inferred from homology"/>
<comment type="similarity">
    <text evidence="2">Belongs to the LarC family.</text>
</comment>